<comment type="caution">
    <text evidence="1">The sequence shown here is derived from an EMBL/GenBank/DDBJ whole genome shotgun (WGS) entry which is preliminary data.</text>
</comment>
<dbReference type="Proteomes" id="UP001267710">
    <property type="component" value="Unassembled WGS sequence"/>
</dbReference>
<organism evidence="1 2">
    <name type="scientific">Paracidovorax wautersii</name>
    <dbReference type="NCBI Taxonomy" id="1177982"/>
    <lineage>
        <taxon>Bacteria</taxon>
        <taxon>Pseudomonadati</taxon>
        <taxon>Pseudomonadota</taxon>
        <taxon>Betaproteobacteria</taxon>
        <taxon>Burkholderiales</taxon>
        <taxon>Comamonadaceae</taxon>
        <taxon>Paracidovorax</taxon>
    </lineage>
</organism>
<sequence length="36" mass="4288">MKHFYWLLAWTFIVLPFLAALALVRANAQYIGHWIL</sequence>
<keyword evidence="2" id="KW-1185">Reference proteome</keyword>
<protein>
    <submittedName>
        <fullName evidence="1">Uncharacterized protein</fullName>
    </submittedName>
</protein>
<dbReference type="EMBL" id="JAVIZX010000001">
    <property type="protein sequence ID" value="MDR6216220.1"/>
    <property type="molecule type" value="Genomic_DNA"/>
</dbReference>
<reference evidence="1 2" key="1">
    <citation type="submission" date="2023-08" db="EMBL/GenBank/DDBJ databases">
        <title>Functional and genomic diversity of the sorghum phyllosphere microbiome.</title>
        <authorList>
            <person name="Shade A."/>
        </authorList>
    </citation>
    <scope>NUCLEOTIDE SEQUENCE [LARGE SCALE GENOMIC DNA]</scope>
    <source>
        <strain evidence="1 2">SORGH_AS_0335</strain>
    </source>
</reference>
<evidence type="ECO:0000313" key="1">
    <source>
        <dbReference type="EMBL" id="MDR6216220.1"/>
    </source>
</evidence>
<gene>
    <name evidence="1" type="ORF">QE399_003909</name>
</gene>
<accession>A0ABU1IG80</accession>
<name>A0ABU1IG80_9BURK</name>
<evidence type="ECO:0000313" key="2">
    <source>
        <dbReference type="Proteomes" id="UP001267710"/>
    </source>
</evidence>
<proteinExistence type="predicted"/>